<organism evidence="2 3">
    <name type="scientific">Terrabacter terrigena</name>
    <dbReference type="NCBI Taxonomy" id="574718"/>
    <lineage>
        <taxon>Bacteria</taxon>
        <taxon>Bacillati</taxon>
        <taxon>Actinomycetota</taxon>
        <taxon>Actinomycetes</taxon>
        <taxon>Micrococcales</taxon>
        <taxon>Intrasporangiaceae</taxon>
        <taxon>Terrabacter</taxon>
    </lineage>
</organism>
<dbReference type="RefSeq" id="WP_386051245.1">
    <property type="nucleotide sequence ID" value="NZ_JBHTKH010000002.1"/>
</dbReference>
<reference evidence="3" key="1">
    <citation type="journal article" date="2019" name="Int. J. Syst. Evol. Microbiol.">
        <title>The Global Catalogue of Microorganisms (GCM) 10K type strain sequencing project: providing services to taxonomists for standard genome sequencing and annotation.</title>
        <authorList>
            <consortium name="The Broad Institute Genomics Platform"/>
            <consortium name="The Broad Institute Genome Sequencing Center for Infectious Disease"/>
            <person name="Wu L."/>
            <person name="Ma J."/>
        </authorList>
    </citation>
    <scope>NUCLEOTIDE SEQUENCE [LARGE SCALE GENOMIC DNA]</scope>
    <source>
        <strain evidence="3">CCUG 57508</strain>
    </source>
</reference>
<evidence type="ECO:0000313" key="3">
    <source>
        <dbReference type="Proteomes" id="UP001597046"/>
    </source>
</evidence>
<evidence type="ECO:0000256" key="1">
    <source>
        <dbReference type="SAM" id="MobiDB-lite"/>
    </source>
</evidence>
<evidence type="ECO:0008006" key="4">
    <source>
        <dbReference type="Google" id="ProtNLM"/>
    </source>
</evidence>
<keyword evidence="3" id="KW-1185">Reference proteome</keyword>
<protein>
    <recommendedName>
        <fullName evidence="4">WXG100 family type VII secretion target</fullName>
    </recommendedName>
</protein>
<proteinExistence type="predicted"/>
<accession>A0ABW3MSN6</accession>
<feature type="region of interest" description="Disordered" evidence="1">
    <location>
        <begin position="342"/>
        <end position="398"/>
    </location>
</feature>
<dbReference type="Proteomes" id="UP001597046">
    <property type="component" value="Unassembled WGS sequence"/>
</dbReference>
<comment type="caution">
    <text evidence="2">The sequence shown here is derived from an EMBL/GenBank/DDBJ whole genome shotgun (WGS) entry which is preliminary data.</text>
</comment>
<evidence type="ECO:0000313" key="2">
    <source>
        <dbReference type="EMBL" id="MFD1053621.1"/>
    </source>
</evidence>
<feature type="compositionally biased region" description="Basic and acidic residues" evidence="1">
    <location>
        <begin position="382"/>
        <end position="391"/>
    </location>
</feature>
<name>A0ABW3MSN6_9MICO</name>
<dbReference type="EMBL" id="JBHTKH010000002">
    <property type="protein sequence ID" value="MFD1053621.1"/>
    <property type="molecule type" value="Genomic_DNA"/>
</dbReference>
<sequence length="465" mass="48169">MTRVAERTTPLADPQGDPTTIRAAARELRRVAARGLASGGLDTSASGELGLVWQGEAAARARADLDVLSERTRQVLPQLGHAADGLDRYAAALERAAAQTDSLRRRVDEALSGHAHRVATARATAVDPTTYAASVALAGRDRDTALTSVHRTRGAVLDDLSAAANQCARRLEALTSEVSHRKNGLDLGGSASSASGPAGCAPDVRASFIGDLGFVQERIDVAARPRIGHLEPREQRQWWQDAVEHVGGVATWTYNHTAVPAVNGFADVGQAVAEHPEDLLEIAFGVGGIIVGTGGEIGGTALDATGVGLVVGVPLNVAAAAVAAGGVGAVAHGATSLGEHARANDNRWLTEADAPTVGRGKAGDPLPDSARPDLAGSNWKGRVADSEKGEVWQDPDSMDVPAGAPENANSVRFMDPNPDYPHGYLVFYNKDGQPMNAAGKPGPRSQTHLAVLGDGTIPIPEGWSP</sequence>
<gene>
    <name evidence="2" type="ORF">ACFQ2V_04820</name>
</gene>